<accession>A0A1P9X4D8</accession>
<evidence type="ECO:0000313" key="2">
    <source>
        <dbReference type="Proteomes" id="UP000187941"/>
    </source>
</evidence>
<name>A0A1P9X4D8_9BACT</name>
<organism evidence="1 2">
    <name type="scientific">Spirosoma montaniterrae</name>
    <dbReference type="NCBI Taxonomy" id="1178516"/>
    <lineage>
        <taxon>Bacteria</taxon>
        <taxon>Pseudomonadati</taxon>
        <taxon>Bacteroidota</taxon>
        <taxon>Cytophagia</taxon>
        <taxon>Cytophagales</taxon>
        <taxon>Cytophagaceae</taxon>
        <taxon>Spirosoma</taxon>
    </lineage>
</organism>
<protein>
    <recommendedName>
        <fullName evidence="3">Aromatic hydrocarbon degradation protein</fullName>
    </recommendedName>
</protein>
<evidence type="ECO:0008006" key="3">
    <source>
        <dbReference type="Google" id="ProtNLM"/>
    </source>
</evidence>
<evidence type="ECO:0000313" key="1">
    <source>
        <dbReference type="EMBL" id="AQG82455.1"/>
    </source>
</evidence>
<dbReference type="AlphaFoldDB" id="A0A1P9X4D8"/>
<reference evidence="1 2" key="1">
    <citation type="submission" date="2016-01" db="EMBL/GenBank/DDBJ databases">
        <authorList>
            <person name="Oliw E.H."/>
        </authorList>
    </citation>
    <scope>NUCLEOTIDE SEQUENCE [LARGE SCALE GENOMIC DNA]</scope>
    <source>
        <strain evidence="1 2">DY10</strain>
    </source>
</reference>
<dbReference type="Proteomes" id="UP000187941">
    <property type="component" value="Chromosome"/>
</dbReference>
<keyword evidence="2" id="KW-1185">Reference proteome</keyword>
<dbReference type="Gene3D" id="2.40.160.60">
    <property type="entry name" value="Outer membrane protein transport protein (OMPP1/FadL/TodX)"/>
    <property type="match status" value="1"/>
</dbReference>
<dbReference type="OrthoDB" id="1491239at2"/>
<dbReference type="EMBL" id="CP014263">
    <property type="protein sequence ID" value="AQG82455.1"/>
    <property type="molecule type" value="Genomic_DNA"/>
</dbReference>
<gene>
    <name evidence="1" type="ORF">AWR27_12085</name>
</gene>
<dbReference type="KEGG" id="smon:AWR27_12085"/>
<proteinExistence type="predicted"/>
<dbReference type="STRING" id="1178516.AWR27_12085"/>
<sequence>MAVAATSPLVLGQGLGNSPYSALGVGELYSEGNITNMGMGNLGVSNASPFYLNMQNPALLARRSRFTVYEIGLMGQVKSLAQNLNGGVQNQRDFGANLGYLALAFPANSRWSMAVSLRPYSYVNYNTRQYRPVGTTIYEAVYNYTGRGGLNKASFANGFRIGTNIYLGAEAAFLFGNITNASDSRVLINDNTSAGEQDLLVSRFNRVNYSDVVWRLGAAWRPKLNEKWTLNVGAVLDPQTRINGRQTDIYQQSSLGGQTVSAPDTILNSSNGRVVLPSKMQFGISLEKNNVFVAGVDIGYQPWGMFRTVSDVPTNFASGLSVATGMEYTPKANSTRYRDLITYRVGFQYNRMPYRVDGAQVNDVNGSIGLSLPLGAYLVNHITISAVGGQRGVLTGSQIREQYIRIGLGFSFNDWWFRKQVVD</sequence>